<name>A0A1Z4JBM0_LEPBY</name>
<proteinExistence type="predicted"/>
<organism evidence="1 2">
    <name type="scientific">Leptolyngbya boryana NIES-2135</name>
    <dbReference type="NCBI Taxonomy" id="1973484"/>
    <lineage>
        <taxon>Bacteria</taxon>
        <taxon>Bacillati</taxon>
        <taxon>Cyanobacteriota</taxon>
        <taxon>Cyanophyceae</taxon>
        <taxon>Leptolyngbyales</taxon>
        <taxon>Leptolyngbyaceae</taxon>
        <taxon>Leptolyngbya group</taxon>
        <taxon>Leptolyngbya</taxon>
    </lineage>
</organism>
<protein>
    <recommendedName>
        <fullName evidence="3">Cysteine-rich CPCC domain-containing protein</fullName>
    </recommendedName>
</protein>
<sequence>MFSDPTLYACRVCGLLQAESPWGEDGKTPNFEICDCCGVEFGYEDCSIETARLARERWKAQGFRWHEPTITPQDWSLEKQLQQIPLHFQ</sequence>
<reference evidence="1 2" key="1">
    <citation type="submission" date="2017-06" db="EMBL/GenBank/DDBJ databases">
        <title>Genome sequencing of cyanobaciteial culture collection at National Institute for Environmental Studies (NIES).</title>
        <authorList>
            <person name="Hirose Y."/>
            <person name="Shimura Y."/>
            <person name="Fujisawa T."/>
            <person name="Nakamura Y."/>
            <person name="Kawachi M."/>
        </authorList>
    </citation>
    <scope>NUCLEOTIDE SEQUENCE [LARGE SCALE GENOMIC DNA]</scope>
    <source>
        <strain evidence="1 2">NIES-2135</strain>
    </source>
</reference>
<gene>
    <name evidence="1" type="ORF">NIES2135_09350</name>
</gene>
<evidence type="ECO:0000313" key="1">
    <source>
        <dbReference type="EMBL" id="BAY54121.1"/>
    </source>
</evidence>
<evidence type="ECO:0000313" key="2">
    <source>
        <dbReference type="Proteomes" id="UP000217895"/>
    </source>
</evidence>
<evidence type="ECO:0008006" key="3">
    <source>
        <dbReference type="Google" id="ProtNLM"/>
    </source>
</evidence>
<keyword evidence="2" id="KW-1185">Reference proteome</keyword>
<dbReference type="Proteomes" id="UP000217895">
    <property type="component" value="Chromosome"/>
</dbReference>
<dbReference type="AlphaFoldDB" id="A0A1Z4JBM0"/>
<accession>A0A1Z4JBM0</accession>
<dbReference type="EMBL" id="AP018203">
    <property type="protein sequence ID" value="BAY54121.1"/>
    <property type="molecule type" value="Genomic_DNA"/>
</dbReference>